<dbReference type="InterPro" id="IPR029062">
    <property type="entry name" value="Class_I_gatase-like"/>
</dbReference>
<evidence type="ECO:0000256" key="3">
    <source>
        <dbReference type="ARBA" id="ARBA00023163"/>
    </source>
</evidence>
<accession>A0A845BT84</accession>
<protein>
    <submittedName>
        <fullName evidence="5">Helix-turn-helix domain-containing protein</fullName>
    </submittedName>
</protein>
<dbReference type="SUPFAM" id="SSF46689">
    <property type="entry name" value="Homeodomain-like"/>
    <property type="match status" value="2"/>
</dbReference>
<keyword evidence="6" id="KW-1185">Reference proteome</keyword>
<keyword evidence="3" id="KW-0804">Transcription</keyword>
<evidence type="ECO:0000256" key="1">
    <source>
        <dbReference type="ARBA" id="ARBA00023015"/>
    </source>
</evidence>
<dbReference type="InterPro" id="IPR018062">
    <property type="entry name" value="HTH_AraC-typ_CS"/>
</dbReference>
<name>A0A845BT84_9NEIS</name>
<dbReference type="FunFam" id="1.10.10.60:FF:000090">
    <property type="entry name" value="Transcriptional regulator ArgR, AraC family"/>
    <property type="match status" value="1"/>
</dbReference>
<evidence type="ECO:0000256" key="2">
    <source>
        <dbReference type="ARBA" id="ARBA00023125"/>
    </source>
</evidence>
<dbReference type="InterPro" id="IPR018060">
    <property type="entry name" value="HTH_AraC"/>
</dbReference>
<organism evidence="5 6">
    <name type="scientific">Craterilacuibacter sinensis</name>
    <dbReference type="NCBI Taxonomy" id="2686017"/>
    <lineage>
        <taxon>Bacteria</taxon>
        <taxon>Pseudomonadati</taxon>
        <taxon>Pseudomonadota</taxon>
        <taxon>Betaproteobacteria</taxon>
        <taxon>Neisseriales</taxon>
        <taxon>Neisseriaceae</taxon>
        <taxon>Craterilacuibacter</taxon>
    </lineage>
</organism>
<dbReference type="Pfam" id="PF12833">
    <property type="entry name" value="HTH_18"/>
    <property type="match status" value="1"/>
</dbReference>
<sequence length="240" mass="26171">MPEKMAAASPLPAQLAACARAGSILCGVRAGVFSLAAAGLYGASRVAVHWTLAEGFAEYYPAIAQSGQLYALEHGHASCAGGLALADCLLHLISRLPEAPPTGTVAEDLLMERQRRGDERQRVPLMASIGAADPKLVSAVQLMEANLEELLTTDEIAQLVCISRRQLERLFRQFLDRVPSQYYLELRLERARQLLRQSSKSIIQIGLSCGFSSGPHFSSAYRNHFGHTPRDERRSAQRAS</sequence>
<dbReference type="PROSITE" id="PS01124">
    <property type="entry name" value="HTH_ARAC_FAMILY_2"/>
    <property type="match status" value="1"/>
</dbReference>
<gene>
    <name evidence="5" type="ORF">GQF02_15200</name>
</gene>
<evidence type="ECO:0000313" key="6">
    <source>
        <dbReference type="Proteomes" id="UP000467214"/>
    </source>
</evidence>
<dbReference type="InterPro" id="IPR050204">
    <property type="entry name" value="AraC_XylS_family_regulators"/>
</dbReference>
<dbReference type="GO" id="GO:0003700">
    <property type="term" value="F:DNA-binding transcription factor activity"/>
    <property type="evidence" value="ECO:0007669"/>
    <property type="project" value="InterPro"/>
</dbReference>
<dbReference type="Gene3D" id="1.10.10.60">
    <property type="entry name" value="Homeodomain-like"/>
    <property type="match status" value="1"/>
</dbReference>
<dbReference type="Proteomes" id="UP000467214">
    <property type="component" value="Unassembled WGS sequence"/>
</dbReference>
<dbReference type="EMBL" id="WSSB01000020">
    <property type="protein sequence ID" value="MXR38318.1"/>
    <property type="molecule type" value="Genomic_DNA"/>
</dbReference>
<keyword evidence="1" id="KW-0805">Transcription regulation</keyword>
<evidence type="ECO:0000259" key="4">
    <source>
        <dbReference type="PROSITE" id="PS01124"/>
    </source>
</evidence>
<evidence type="ECO:0000313" key="5">
    <source>
        <dbReference type="EMBL" id="MXR38318.1"/>
    </source>
</evidence>
<dbReference type="PROSITE" id="PS00041">
    <property type="entry name" value="HTH_ARAC_FAMILY_1"/>
    <property type="match status" value="1"/>
</dbReference>
<dbReference type="SMART" id="SM00342">
    <property type="entry name" value="HTH_ARAC"/>
    <property type="match status" value="1"/>
</dbReference>
<dbReference type="PANTHER" id="PTHR46796">
    <property type="entry name" value="HTH-TYPE TRANSCRIPTIONAL ACTIVATOR RHAS-RELATED"/>
    <property type="match status" value="1"/>
</dbReference>
<proteinExistence type="predicted"/>
<keyword evidence="2" id="KW-0238">DNA-binding</keyword>
<reference evidence="5 6" key="1">
    <citation type="submission" date="2019-12" db="EMBL/GenBank/DDBJ databases">
        <title>Neisseriaceae gen. nov. sp. Genome sequencing and assembly.</title>
        <authorList>
            <person name="Liu Z."/>
            <person name="Li A."/>
        </authorList>
    </citation>
    <scope>NUCLEOTIDE SEQUENCE [LARGE SCALE GENOMIC DNA]</scope>
    <source>
        <strain evidence="5 6">B2N2-7</strain>
    </source>
</reference>
<dbReference type="AlphaFoldDB" id="A0A845BT84"/>
<dbReference type="InterPro" id="IPR009057">
    <property type="entry name" value="Homeodomain-like_sf"/>
</dbReference>
<dbReference type="Gene3D" id="3.40.50.880">
    <property type="match status" value="1"/>
</dbReference>
<feature type="domain" description="HTH araC/xylS-type" evidence="4">
    <location>
        <begin position="137"/>
        <end position="235"/>
    </location>
</feature>
<dbReference type="GO" id="GO:0043565">
    <property type="term" value="F:sequence-specific DNA binding"/>
    <property type="evidence" value="ECO:0007669"/>
    <property type="project" value="InterPro"/>
</dbReference>
<dbReference type="SUPFAM" id="SSF52317">
    <property type="entry name" value="Class I glutamine amidotransferase-like"/>
    <property type="match status" value="1"/>
</dbReference>
<comment type="caution">
    <text evidence="5">The sequence shown here is derived from an EMBL/GenBank/DDBJ whole genome shotgun (WGS) entry which is preliminary data.</text>
</comment>
<dbReference type="PANTHER" id="PTHR46796:SF13">
    <property type="entry name" value="HTH-TYPE TRANSCRIPTIONAL ACTIVATOR RHAS"/>
    <property type="match status" value="1"/>
</dbReference>